<feature type="transmembrane region" description="Helical" evidence="1">
    <location>
        <begin position="28"/>
        <end position="46"/>
    </location>
</feature>
<protein>
    <submittedName>
        <fullName evidence="2">DUF1109 domain-containing protein</fullName>
    </submittedName>
</protein>
<proteinExistence type="predicted"/>
<dbReference type="Proteomes" id="UP000241614">
    <property type="component" value="Unassembled WGS sequence"/>
</dbReference>
<evidence type="ECO:0000313" key="3">
    <source>
        <dbReference type="Proteomes" id="UP000241614"/>
    </source>
</evidence>
<keyword evidence="1" id="KW-0472">Membrane</keyword>
<dbReference type="OrthoDB" id="7504729at2"/>
<keyword evidence="1" id="KW-0812">Transmembrane</keyword>
<comment type="caution">
    <text evidence="2">The sequence shown here is derived from an EMBL/GenBank/DDBJ whole genome shotgun (WGS) entry which is preliminary data.</text>
</comment>
<dbReference type="RefSeq" id="WP_108090455.1">
    <property type="nucleotide sequence ID" value="NZ_PZPP01000014.1"/>
</dbReference>
<evidence type="ECO:0000313" key="2">
    <source>
        <dbReference type="EMBL" id="PTM34787.1"/>
    </source>
</evidence>
<feature type="transmembrane region" description="Helical" evidence="1">
    <location>
        <begin position="126"/>
        <end position="144"/>
    </location>
</feature>
<organism evidence="2 3">
    <name type="scientific">Enterobacter cloacae</name>
    <dbReference type="NCBI Taxonomy" id="550"/>
    <lineage>
        <taxon>Bacteria</taxon>
        <taxon>Pseudomonadati</taxon>
        <taxon>Pseudomonadota</taxon>
        <taxon>Gammaproteobacteria</taxon>
        <taxon>Enterobacterales</taxon>
        <taxon>Enterobacteriaceae</taxon>
        <taxon>Enterobacter</taxon>
        <taxon>Enterobacter cloacae complex</taxon>
    </lineage>
</organism>
<accession>A0A2T4XXY8</accession>
<evidence type="ECO:0000256" key="1">
    <source>
        <dbReference type="SAM" id="Phobius"/>
    </source>
</evidence>
<feature type="transmembrane region" description="Helical" evidence="1">
    <location>
        <begin position="156"/>
        <end position="173"/>
    </location>
</feature>
<feature type="transmembrane region" description="Helical" evidence="1">
    <location>
        <begin position="185"/>
        <end position="206"/>
    </location>
</feature>
<gene>
    <name evidence="2" type="ORF">DA103_13225</name>
</gene>
<keyword evidence="1" id="KW-1133">Transmembrane helix</keyword>
<feature type="transmembrane region" description="Helical" evidence="1">
    <location>
        <begin position="58"/>
        <end position="82"/>
    </location>
</feature>
<feature type="transmembrane region" description="Helical" evidence="1">
    <location>
        <begin position="94"/>
        <end position="114"/>
    </location>
</feature>
<name>A0A2T4XXY8_ENTCL</name>
<reference evidence="2 3" key="1">
    <citation type="submission" date="2018-04" db="EMBL/GenBank/DDBJ databases">
        <title>Genome sequencing reveals highly heavy metal resistance and biotechnology application of the novel Enterobacter cloacae amazonensis isolated from wastewater river in Manaus - Amazonas.</title>
        <authorList>
            <person name="Astolfi M.C.T."/>
            <person name="Carvalho E.B.D.S."/>
            <person name="Lacerda L.B."/>
            <person name="Pinto M.V."/>
            <person name="Nogueira V.B."/>
            <person name="Barros A.M."/>
            <person name="Astolfi-Filho S."/>
        </authorList>
    </citation>
    <scope>NUCLEOTIDE SEQUENCE [LARGE SCALE GENOMIC DNA]</scope>
    <source>
        <strain evidence="3">amazonensis</strain>
    </source>
</reference>
<dbReference type="AlphaFoldDB" id="A0A2T4XXY8"/>
<dbReference type="EMBL" id="PZPP01000014">
    <property type="protein sequence ID" value="PTM34787.1"/>
    <property type="molecule type" value="Genomic_DNA"/>
</dbReference>
<sequence length="209" mass="22996">MADHNLLIAKLSQDASPIRRPWASNRRVVAWMLMALPCGWLSSLVFQRVATDWTQSGAILAAFQLILAFVMGTLAIRNAFLLSIAGRKLLGWKGFAPLIALWLGGVVLSLGRTHIQAHHPDEVNCYLFMMAVSTPMVAIVIAYLRRTRTLYPLRTLAIAGAGVSCMALTLLSFCHPVEVHPLDFLLHVAAGVTIVAATMAIGWRWVRVR</sequence>